<dbReference type="STRING" id="1716141.STSP_65010"/>
<reference evidence="2 3" key="1">
    <citation type="submission" date="2015-12" db="EMBL/GenBank/DDBJ databases">
        <title>Genome sequence of Streptomyces sp. G25.</title>
        <authorList>
            <person name="Poehlein A."/>
            <person name="Roettig A."/>
            <person name="Hiessl S."/>
            <person name="Hauschild P."/>
            <person name="Schauer J."/>
            <person name="Madkour M.H."/>
            <person name="Al-Ansari A.M."/>
            <person name="Almakishah N.H."/>
            <person name="Steinbuechel A."/>
            <person name="Daniel R."/>
        </authorList>
    </citation>
    <scope>NUCLEOTIDE SEQUENCE [LARGE SCALE GENOMIC DNA]</scope>
    <source>
        <strain evidence="3">G25(2015)</strain>
    </source>
</reference>
<dbReference type="PATRIC" id="fig|1716141.3.peg.6855"/>
<evidence type="ECO:0000313" key="3">
    <source>
        <dbReference type="Proteomes" id="UP000077381"/>
    </source>
</evidence>
<organism evidence="2 3">
    <name type="scientific">Streptomyces jeddahensis</name>
    <dbReference type="NCBI Taxonomy" id="1716141"/>
    <lineage>
        <taxon>Bacteria</taxon>
        <taxon>Bacillati</taxon>
        <taxon>Actinomycetota</taxon>
        <taxon>Actinomycetes</taxon>
        <taxon>Kitasatosporales</taxon>
        <taxon>Streptomycetaceae</taxon>
        <taxon>Streptomyces</taxon>
    </lineage>
</organism>
<comment type="caution">
    <text evidence="2">The sequence shown here is derived from an EMBL/GenBank/DDBJ whole genome shotgun (WGS) entry which is preliminary data.</text>
</comment>
<dbReference type="Gene3D" id="1.25.40.10">
    <property type="entry name" value="Tetratricopeptide repeat domain"/>
    <property type="match status" value="2"/>
</dbReference>
<protein>
    <submittedName>
        <fullName evidence="2">Regulatory protein AfsR</fullName>
    </submittedName>
</protein>
<dbReference type="Pfam" id="PF13191">
    <property type="entry name" value="AAA_16"/>
    <property type="match status" value="1"/>
</dbReference>
<gene>
    <name evidence="2" type="primary">afsR_8</name>
    <name evidence="2" type="ORF">STSP_65010</name>
</gene>
<accession>A0A177HH65</accession>
<dbReference type="PANTHER" id="PTHR10098:SF108">
    <property type="entry name" value="TETRATRICOPEPTIDE REPEAT PROTEIN 28"/>
    <property type="match status" value="1"/>
</dbReference>
<evidence type="ECO:0000259" key="1">
    <source>
        <dbReference type="Pfam" id="PF13191"/>
    </source>
</evidence>
<dbReference type="PANTHER" id="PTHR10098">
    <property type="entry name" value="RAPSYN-RELATED"/>
    <property type="match status" value="1"/>
</dbReference>
<keyword evidence="3" id="KW-1185">Reference proteome</keyword>
<dbReference type="AlphaFoldDB" id="A0A177HH65"/>
<dbReference type="Pfam" id="PF13176">
    <property type="entry name" value="TPR_7"/>
    <property type="match status" value="1"/>
</dbReference>
<dbReference type="Pfam" id="PF13424">
    <property type="entry name" value="TPR_12"/>
    <property type="match status" value="2"/>
</dbReference>
<dbReference type="RefSeq" id="WP_067284478.1">
    <property type="nucleotide sequence ID" value="NZ_LOHS01000156.1"/>
</dbReference>
<dbReference type="InterPro" id="IPR041664">
    <property type="entry name" value="AAA_16"/>
</dbReference>
<name>A0A177HH65_9ACTN</name>
<dbReference type="InterPro" id="IPR011990">
    <property type="entry name" value="TPR-like_helical_dom_sf"/>
</dbReference>
<dbReference type="SMART" id="SM00028">
    <property type="entry name" value="TPR"/>
    <property type="match status" value="6"/>
</dbReference>
<dbReference type="InterPro" id="IPR019734">
    <property type="entry name" value="TPR_rpt"/>
</dbReference>
<feature type="domain" description="Orc1-like AAA ATPase" evidence="1">
    <location>
        <begin position="57"/>
        <end position="185"/>
    </location>
</feature>
<dbReference type="SUPFAM" id="SSF48452">
    <property type="entry name" value="TPR-like"/>
    <property type="match status" value="2"/>
</dbReference>
<dbReference type="PRINTS" id="PR00364">
    <property type="entry name" value="DISEASERSIST"/>
</dbReference>
<dbReference type="Gene3D" id="3.40.50.300">
    <property type="entry name" value="P-loop containing nucleotide triphosphate hydrolases"/>
    <property type="match status" value="1"/>
</dbReference>
<proteinExistence type="predicted"/>
<dbReference type="InterPro" id="IPR027417">
    <property type="entry name" value="P-loop_NTPase"/>
</dbReference>
<evidence type="ECO:0000313" key="2">
    <source>
        <dbReference type="EMBL" id="OAH10245.1"/>
    </source>
</evidence>
<dbReference type="Proteomes" id="UP000077381">
    <property type="component" value="Unassembled WGS sequence"/>
</dbReference>
<dbReference type="OrthoDB" id="3349744at2"/>
<dbReference type="SUPFAM" id="SSF52540">
    <property type="entry name" value="P-loop containing nucleoside triphosphate hydrolases"/>
    <property type="match status" value="1"/>
</dbReference>
<sequence>MANTYSGGADDAGSPVENQISGGVFFHAVIQGRDITVQLPPQITPALSGLPTATATFTGRDEQVEELLEVLAPGRGPQQTVMVAAVAGLAGVGKTELVVQTAARALKQPGWFPGGVLFVDMFGYDPERQLSPQRALDGLLRALGMPGEHIPAELQDRSRLYRSVLAGFAEQGRRVLVVIDNVSTAEQARPLLPTDGTTAALLTSRHTLDVDARLHDLDVLSERASVELLHQALLQARGPADTRVTDDAEHAATIARLCAGLPLALRIAAALLADAPNRPLASLAQALEAAHTRLDRLHREDRAVRAAFDLSYQHLNPDHGRLFRLLPLNVGPNLSTESASYLIGADQPTAEELLQDLARAHLIEPGHIWGRWRLHDLVRLYANEHGHIHADTDQRAAAQTRLHDHYRNSTLAADTHLQTLPGTRSPRFADRHHALAWLDDERLNLVATATAPPPLGHPDTSTALAFALAQYLELRRYFDDLINVTTTALALFRECGDRRGEGRALNSLGSALQEVRRFDEAVDAHTQAADAFRKCGDRRGEGRALNNLGNALQGARRFDKAINSLTRAADAFREHGDSYGEATVLLNLGSALVELRRFDKAIDSLTQAADAFRELSDRPSEAMALDNLGVALRNVRRFDEAVDAHTQAAAAFREYGAPYLEAMALNNLGSTLVEVRRFDMAVDAHTQAAAVYREYGARHREAGALDNLGVALRNVRRFDEAVDAHTQAAAAFRECDDRRGEAMALNNLDDALQEVRRFR</sequence>
<dbReference type="EMBL" id="LOHS01000156">
    <property type="protein sequence ID" value="OAH10245.1"/>
    <property type="molecule type" value="Genomic_DNA"/>
</dbReference>